<protein>
    <submittedName>
        <fullName evidence="1">Uncharacterized protein</fullName>
    </submittedName>
</protein>
<dbReference type="Gene3D" id="3.60.20.10">
    <property type="entry name" value="Glutamine Phosphoribosylpyrophosphate, subunit 1, domain 1"/>
    <property type="match status" value="1"/>
</dbReference>
<gene>
    <name evidence="1" type="ORF">GXW78_27315</name>
</gene>
<accession>A0ABS5EQZ9</accession>
<sequence length="182" mass="19459">MTCVVAVRSAEGVWIGGDSAAVGGLNLTIRRDPKVGRVGPCAIGFTTSFRMGQLLLHSLDVPEPPARKGELYRWMVNAFVDAVRACLQQGGFARKEHDVEAAGRFIVVVNGEIFTVESDYQVAVADVPYAAIGCGENYALGALRVLTRRPNYSALAVCRDALAVAESFSAGVRGPFKVFRAP</sequence>
<reference evidence="2" key="1">
    <citation type="journal article" date="2021" name="Syst. Appl. Microbiol.">
        <title>Roseomonas hellenica sp. nov., isolated from roots of wild-growing Alkanna tinctoria.</title>
        <authorList>
            <person name="Rat A."/>
            <person name="Naranjo H.D."/>
            <person name="Lebbe L."/>
            <person name="Cnockaert M."/>
            <person name="Krigas N."/>
            <person name="Grigoriadou K."/>
            <person name="Maloupa E."/>
            <person name="Willems A."/>
        </authorList>
    </citation>
    <scope>NUCLEOTIDE SEQUENCE [LARGE SCALE GENOMIC DNA]</scope>
    <source>
        <strain evidence="2">LMG 31159</strain>
    </source>
</reference>
<dbReference type="Proteomes" id="UP000698752">
    <property type="component" value="Unassembled WGS sequence"/>
</dbReference>
<comment type="caution">
    <text evidence="1">The sequence shown here is derived from an EMBL/GenBank/DDBJ whole genome shotgun (WGS) entry which is preliminary data.</text>
</comment>
<dbReference type="EMBL" id="JAAEDI010000049">
    <property type="protein sequence ID" value="MBR0653390.1"/>
    <property type="molecule type" value="Genomic_DNA"/>
</dbReference>
<evidence type="ECO:0000313" key="1">
    <source>
        <dbReference type="EMBL" id="MBR0653390.1"/>
    </source>
</evidence>
<evidence type="ECO:0000313" key="2">
    <source>
        <dbReference type="Proteomes" id="UP000698752"/>
    </source>
</evidence>
<keyword evidence="2" id="KW-1185">Reference proteome</keyword>
<proteinExistence type="predicted"/>
<name>A0ABS5EQZ9_9PROT</name>
<dbReference type="InterPro" id="IPR029055">
    <property type="entry name" value="Ntn_hydrolases_N"/>
</dbReference>
<dbReference type="SUPFAM" id="SSF56235">
    <property type="entry name" value="N-terminal nucleophile aminohydrolases (Ntn hydrolases)"/>
    <property type="match status" value="1"/>
</dbReference>
<organism evidence="1 2">
    <name type="scientific">Neoroseomonas terrae</name>
    <dbReference type="NCBI Taxonomy" id="424799"/>
    <lineage>
        <taxon>Bacteria</taxon>
        <taxon>Pseudomonadati</taxon>
        <taxon>Pseudomonadota</taxon>
        <taxon>Alphaproteobacteria</taxon>
        <taxon>Acetobacterales</taxon>
        <taxon>Acetobacteraceae</taxon>
        <taxon>Neoroseomonas</taxon>
    </lineage>
</organism>